<name>D0IAR8_GRIHO</name>
<protein>
    <recommendedName>
        <fullName evidence="4 7">dTDP-glucose 4,6-dehydratase</fullName>
        <ecNumber evidence="4 7">4.2.1.46</ecNumber>
    </recommendedName>
</protein>
<evidence type="ECO:0000256" key="2">
    <source>
        <dbReference type="ARBA" id="ARBA00001911"/>
    </source>
</evidence>
<dbReference type="Gene3D" id="3.40.50.720">
    <property type="entry name" value="NAD(P)-binding Rossmann-like Domain"/>
    <property type="match status" value="1"/>
</dbReference>
<evidence type="ECO:0000313" key="9">
    <source>
        <dbReference type="EMBL" id="EEY70986.1"/>
    </source>
</evidence>
<dbReference type="GeneID" id="58897742"/>
<organism evidence="9 10">
    <name type="scientific">Grimontia hollisae CIP 101886</name>
    <dbReference type="NCBI Taxonomy" id="675812"/>
    <lineage>
        <taxon>Bacteria</taxon>
        <taxon>Pseudomonadati</taxon>
        <taxon>Pseudomonadota</taxon>
        <taxon>Gammaproteobacteria</taxon>
        <taxon>Vibrionales</taxon>
        <taxon>Vibrionaceae</taxon>
        <taxon>Grimontia</taxon>
    </lineage>
</organism>
<evidence type="ECO:0000313" key="10">
    <source>
        <dbReference type="Proteomes" id="UP000003604"/>
    </source>
</evidence>
<evidence type="ECO:0000256" key="4">
    <source>
        <dbReference type="ARBA" id="ARBA00011990"/>
    </source>
</evidence>
<dbReference type="NCBIfam" id="TIGR01181">
    <property type="entry name" value="dTDP_gluc_dehyt"/>
    <property type="match status" value="1"/>
</dbReference>
<evidence type="ECO:0000256" key="3">
    <source>
        <dbReference type="ARBA" id="ARBA00008178"/>
    </source>
</evidence>
<keyword evidence="6 7" id="KW-0456">Lyase</keyword>
<evidence type="ECO:0000256" key="1">
    <source>
        <dbReference type="ARBA" id="ARBA00001539"/>
    </source>
</evidence>
<dbReference type="InterPro" id="IPR036291">
    <property type="entry name" value="NAD(P)-bd_dom_sf"/>
</dbReference>
<accession>D0IAR8</accession>
<keyword evidence="10" id="KW-1185">Reference proteome</keyword>
<feature type="domain" description="NAD(P)-binding" evidence="8">
    <location>
        <begin position="7"/>
        <end position="357"/>
    </location>
</feature>
<reference evidence="9 10" key="1">
    <citation type="submission" date="2009-10" db="EMBL/GenBank/DDBJ databases">
        <authorList>
            <consortium name="Los Alamos National Laboratory (LANL)"/>
            <consortium name="National Microbial Pathogen Data Resource (NMPDR)"/>
            <person name="Saunders E.H."/>
            <person name="Munk A.C."/>
            <person name="Tapia R."/>
            <person name="Green L."/>
            <person name="Rogers Y."/>
            <person name="Detter J.C."/>
            <person name="Bruce D."/>
            <person name="Brettin T.S."/>
            <person name="Colwell R.R."/>
            <person name="Huq A."/>
            <person name="Grim C.J."/>
            <person name="Hasan N.A."/>
            <person name="Bartels D."/>
            <person name="Vonstein V."/>
        </authorList>
    </citation>
    <scope>NUCLEOTIDE SEQUENCE [LARGE SCALE GENOMIC DNA]</scope>
    <source>
        <strain evidence="9 10">CIP 101886</strain>
    </source>
</reference>
<comment type="caution">
    <text evidence="9">The sequence shown here is derived from an EMBL/GenBank/DDBJ whole genome shotgun (WGS) entry which is preliminary data.</text>
</comment>
<dbReference type="PANTHER" id="PTHR43000">
    <property type="entry name" value="DTDP-D-GLUCOSE 4,6-DEHYDRATASE-RELATED"/>
    <property type="match status" value="1"/>
</dbReference>
<dbReference type="InterPro" id="IPR005888">
    <property type="entry name" value="dTDP_Gluc_deHydtase"/>
</dbReference>
<dbReference type="InterPro" id="IPR016040">
    <property type="entry name" value="NAD(P)-bd_dom"/>
</dbReference>
<dbReference type="EMBL" id="ADAQ01000013">
    <property type="protein sequence ID" value="EEY70986.1"/>
    <property type="molecule type" value="Genomic_DNA"/>
</dbReference>
<proteinExistence type="inferred from homology"/>
<comment type="similarity">
    <text evidence="3 7">Belongs to the NAD(P)-dependent epimerase/dehydratase family. dTDP-glucose dehydratase subfamily.</text>
</comment>
<dbReference type="RefSeq" id="WP_005505595.1">
    <property type="nucleotide sequence ID" value="NZ_ADAQ01000013.1"/>
</dbReference>
<sequence>MKIQNLLVTGGAGFIGANFVHYWLKHHVNDKVVVLDALTYAGNKANLDIVANNENMVFVHGNICDTNLVETLLKEYKLDTIVHFAGESHVDRSISAPDAFIETNIIGTYSLLKAAKKVWIDEPTARGEAVIPHRFHHVSTDEVYGTLKPNDPAFTETTPYAPNSPYSASKAAADHLVRAYHHTYGMDVTTSNCSNNYGPYHFPEKLIPLIITNILYNKPLPIYGDGQQIRDWLYVEDHARGIELVLKKGHVGENYNIGGNIEWTNIDIVHVICQLMNEYFTGAHSFLESSSLNLSASDLQMKYPHAITASKGQCETLITFVEDRAGHDRRYAIDATKTNNELGYKPIESFETGIRKTVEWYLGNKKWWKYLPR</sequence>
<dbReference type="Proteomes" id="UP000003604">
    <property type="component" value="Unassembled WGS sequence"/>
</dbReference>
<dbReference type="Pfam" id="PF16363">
    <property type="entry name" value="GDP_Man_Dehyd"/>
    <property type="match status" value="1"/>
</dbReference>
<dbReference type="EC" id="4.2.1.46" evidence="4 7"/>
<evidence type="ECO:0000256" key="5">
    <source>
        <dbReference type="ARBA" id="ARBA00023027"/>
    </source>
</evidence>
<dbReference type="GO" id="GO:0009225">
    <property type="term" value="P:nucleotide-sugar metabolic process"/>
    <property type="evidence" value="ECO:0007669"/>
    <property type="project" value="InterPro"/>
</dbReference>
<evidence type="ECO:0000256" key="6">
    <source>
        <dbReference type="ARBA" id="ARBA00023239"/>
    </source>
</evidence>
<evidence type="ECO:0000256" key="7">
    <source>
        <dbReference type="RuleBase" id="RU004473"/>
    </source>
</evidence>
<comment type="cofactor">
    <cofactor evidence="2 7">
        <name>NAD(+)</name>
        <dbReference type="ChEBI" id="CHEBI:57540"/>
    </cofactor>
</comment>
<dbReference type="eggNOG" id="COG1088">
    <property type="taxonomic scope" value="Bacteria"/>
</dbReference>
<dbReference type="CDD" id="cd05246">
    <property type="entry name" value="dTDP_GD_SDR_e"/>
    <property type="match status" value="1"/>
</dbReference>
<dbReference type="Gene3D" id="3.90.25.10">
    <property type="entry name" value="UDP-galactose 4-epimerase, domain 1"/>
    <property type="match status" value="1"/>
</dbReference>
<comment type="catalytic activity">
    <reaction evidence="1 7">
        <text>dTDP-alpha-D-glucose = dTDP-4-dehydro-6-deoxy-alpha-D-glucose + H2O</text>
        <dbReference type="Rhea" id="RHEA:17221"/>
        <dbReference type="ChEBI" id="CHEBI:15377"/>
        <dbReference type="ChEBI" id="CHEBI:57477"/>
        <dbReference type="ChEBI" id="CHEBI:57649"/>
        <dbReference type="EC" id="4.2.1.46"/>
    </reaction>
</comment>
<keyword evidence="5" id="KW-0520">NAD</keyword>
<dbReference type="OrthoDB" id="9803010at2"/>
<evidence type="ECO:0000259" key="8">
    <source>
        <dbReference type="Pfam" id="PF16363"/>
    </source>
</evidence>
<dbReference type="SUPFAM" id="SSF51735">
    <property type="entry name" value="NAD(P)-binding Rossmann-fold domains"/>
    <property type="match status" value="1"/>
</dbReference>
<dbReference type="AlphaFoldDB" id="D0IAR8"/>
<dbReference type="GO" id="GO:0008460">
    <property type="term" value="F:dTDP-glucose 4,6-dehydratase activity"/>
    <property type="evidence" value="ECO:0007669"/>
    <property type="project" value="UniProtKB-EC"/>
</dbReference>
<gene>
    <name evidence="9" type="ORF">VHA_002845</name>
</gene>